<accession>A0ABD5S5N3</accession>
<feature type="compositionally biased region" description="Acidic residues" evidence="3">
    <location>
        <begin position="7"/>
        <end position="24"/>
    </location>
</feature>
<evidence type="ECO:0000256" key="3">
    <source>
        <dbReference type="SAM" id="MobiDB-lite"/>
    </source>
</evidence>
<dbReference type="PANTHER" id="PTHR43003:SF5">
    <property type="entry name" value="DNA-3-METHYLADENINE GLYCOSYLASE"/>
    <property type="match status" value="1"/>
</dbReference>
<organism evidence="5 6">
    <name type="scientific">Halobium palmae</name>
    <dbReference type="NCBI Taxonomy" id="1776492"/>
    <lineage>
        <taxon>Archaea</taxon>
        <taxon>Methanobacteriati</taxon>
        <taxon>Methanobacteriota</taxon>
        <taxon>Stenosarchaea group</taxon>
        <taxon>Halobacteria</taxon>
        <taxon>Halobacteriales</taxon>
        <taxon>Haloferacaceae</taxon>
        <taxon>Halobium</taxon>
    </lineage>
</organism>
<dbReference type="InterPro" id="IPR051912">
    <property type="entry name" value="Alkylbase_DNA_Glycosylase/TA"/>
</dbReference>
<keyword evidence="6" id="KW-1185">Reference proteome</keyword>
<dbReference type="EMBL" id="JBHSWU010001422">
    <property type="protein sequence ID" value="MFC6726821.1"/>
    <property type="molecule type" value="Genomic_DNA"/>
</dbReference>
<dbReference type="Proteomes" id="UP001596328">
    <property type="component" value="Unassembled WGS sequence"/>
</dbReference>
<dbReference type="CDD" id="cd00056">
    <property type="entry name" value="ENDO3c"/>
    <property type="match status" value="1"/>
</dbReference>
<feature type="non-terminal residue" evidence="5">
    <location>
        <position position="179"/>
    </location>
</feature>
<dbReference type="GO" id="GO:0006281">
    <property type="term" value="P:DNA repair"/>
    <property type="evidence" value="ECO:0007669"/>
    <property type="project" value="UniProtKB-KW"/>
</dbReference>
<dbReference type="AlphaFoldDB" id="A0ABD5S5N3"/>
<gene>
    <name evidence="5" type="ORF">ACFQE1_21085</name>
</gene>
<dbReference type="InterPro" id="IPR011257">
    <property type="entry name" value="DNA_glycosylase"/>
</dbReference>
<protein>
    <submittedName>
        <fullName evidence="5">DNA-3-methyladenine glycosylase family protein</fullName>
    </submittedName>
</protein>
<dbReference type="Gene3D" id="1.10.340.30">
    <property type="entry name" value="Hypothetical protein, domain 2"/>
    <property type="match status" value="1"/>
</dbReference>
<evidence type="ECO:0000259" key="4">
    <source>
        <dbReference type="Pfam" id="PF00730"/>
    </source>
</evidence>
<proteinExistence type="predicted"/>
<evidence type="ECO:0000313" key="5">
    <source>
        <dbReference type="EMBL" id="MFC6726821.1"/>
    </source>
</evidence>
<dbReference type="PANTHER" id="PTHR43003">
    <property type="entry name" value="DNA-3-METHYLADENINE GLYCOSYLASE"/>
    <property type="match status" value="1"/>
</dbReference>
<comment type="caution">
    <text evidence="5">The sequence shown here is derived from an EMBL/GenBank/DDBJ whole genome shotgun (WGS) entry which is preliminary data.</text>
</comment>
<sequence length="179" mass="19630">MNTDADSNAEESTDAEPAGDDAEDSPGPYDHLRTTELAPLVAEYGELDLSTEGTLFERLVVSIVRQRISTVQADRIVADLRDGYEIAPGTMLAADGDELRALGLSGQKVEYLRNAARWWRERDPSPETFEGMADAAVVEYLTEISGVGEWTAEMVLMLGLERPDVFPVGDLAVRRGVER</sequence>
<dbReference type="SUPFAM" id="SSF48150">
    <property type="entry name" value="DNA-glycosylase"/>
    <property type="match status" value="1"/>
</dbReference>
<evidence type="ECO:0000313" key="6">
    <source>
        <dbReference type="Proteomes" id="UP001596328"/>
    </source>
</evidence>
<reference evidence="5 6" key="1">
    <citation type="journal article" date="2019" name="Int. J. Syst. Evol. Microbiol.">
        <title>The Global Catalogue of Microorganisms (GCM) 10K type strain sequencing project: providing services to taxonomists for standard genome sequencing and annotation.</title>
        <authorList>
            <consortium name="The Broad Institute Genomics Platform"/>
            <consortium name="The Broad Institute Genome Sequencing Center for Infectious Disease"/>
            <person name="Wu L."/>
            <person name="Ma J."/>
        </authorList>
    </citation>
    <scope>NUCLEOTIDE SEQUENCE [LARGE SCALE GENOMIC DNA]</scope>
    <source>
        <strain evidence="5 6">NBRC 111368</strain>
    </source>
</reference>
<keyword evidence="1" id="KW-0227">DNA damage</keyword>
<name>A0ABD5S5N3_9EURY</name>
<feature type="domain" description="HhH-GPD" evidence="4">
    <location>
        <begin position="60"/>
        <end position="179"/>
    </location>
</feature>
<feature type="region of interest" description="Disordered" evidence="3">
    <location>
        <begin position="1"/>
        <end position="32"/>
    </location>
</feature>
<dbReference type="Pfam" id="PF00730">
    <property type="entry name" value="HhH-GPD"/>
    <property type="match status" value="1"/>
</dbReference>
<evidence type="ECO:0000256" key="1">
    <source>
        <dbReference type="ARBA" id="ARBA00022763"/>
    </source>
</evidence>
<evidence type="ECO:0000256" key="2">
    <source>
        <dbReference type="ARBA" id="ARBA00023204"/>
    </source>
</evidence>
<keyword evidence="2" id="KW-0234">DNA repair</keyword>
<dbReference type="InterPro" id="IPR003265">
    <property type="entry name" value="HhH-GPD_domain"/>
</dbReference>